<organism evidence="2">
    <name type="scientific">Anopheles sinensis</name>
    <name type="common">Mosquito</name>
    <dbReference type="NCBI Taxonomy" id="74873"/>
    <lineage>
        <taxon>Eukaryota</taxon>
        <taxon>Metazoa</taxon>
        <taxon>Ecdysozoa</taxon>
        <taxon>Arthropoda</taxon>
        <taxon>Hexapoda</taxon>
        <taxon>Insecta</taxon>
        <taxon>Pterygota</taxon>
        <taxon>Neoptera</taxon>
        <taxon>Endopterygota</taxon>
        <taxon>Diptera</taxon>
        <taxon>Nematocera</taxon>
        <taxon>Culicoidea</taxon>
        <taxon>Culicidae</taxon>
        <taxon>Anophelinae</taxon>
        <taxon>Anopheles</taxon>
    </lineage>
</organism>
<reference evidence="3" key="2">
    <citation type="submission" date="2020-05" db="UniProtKB">
        <authorList>
            <consortium name="EnsemblMetazoa"/>
        </authorList>
    </citation>
    <scope>IDENTIFICATION</scope>
</reference>
<evidence type="ECO:0000256" key="1">
    <source>
        <dbReference type="SAM" id="MobiDB-lite"/>
    </source>
</evidence>
<accession>A0A084VEB1</accession>
<protein>
    <submittedName>
        <fullName evidence="2 3">Uncharacterized protein</fullName>
    </submittedName>
</protein>
<proteinExistence type="predicted"/>
<dbReference type="VEuPathDB" id="VectorBase:ASIC003426"/>
<keyword evidence="4" id="KW-1185">Reference proteome</keyword>
<name>A0A084VEB1_ANOSI</name>
<dbReference type="Proteomes" id="UP000030765">
    <property type="component" value="Unassembled WGS sequence"/>
</dbReference>
<gene>
    <name evidence="2" type="ORF">ZHAS_00003426</name>
</gene>
<dbReference type="EnsemblMetazoa" id="ASIC003426-RA">
    <property type="protein sequence ID" value="ASIC003426-PA"/>
    <property type="gene ID" value="ASIC003426"/>
</dbReference>
<evidence type="ECO:0000313" key="4">
    <source>
        <dbReference type="Proteomes" id="UP000030765"/>
    </source>
</evidence>
<feature type="region of interest" description="Disordered" evidence="1">
    <location>
        <begin position="19"/>
        <end position="47"/>
    </location>
</feature>
<evidence type="ECO:0000313" key="3">
    <source>
        <dbReference type="EnsemblMetazoa" id="ASIC003426-PA"/>
    </source>
</evidence>
<dbReference type="EMBL" id="KE524776">
    <property type="protein sequence ID" value="KFB36305.1"/>
    <property type="molecule type" value="Genomic_DNA"/>
</dbReference>
<reference evidence="2 4" key="1">
    <citation type="journal article" date="2014" name="BMC Genomics">
        <title>Genome sequence of Anopheles sinensis provides insight into genetics basis of mosquito competence for malaria parasites.</title>
        <authorList>
            <person name="Zhou D."/>
            <person name="Zhang D."/>
            <person name="Ding G."/>
            <person name="Shi L."/>
            <person name="Hou Q."/>
            <person name="Ye Y."/>
            <person name="Xu Y."/>
            <person name="Zhou H."/>
            <person name="Xiong C."/>
            <person name="Li S."/>
            <person name="Yu J."/>
            <person name="Hong S."/>
            <person name="Yu X."/>
            <person name="Zou P."/>
            <person name="Chen C."/>
            <person name="Chang X."/>
            <person name="Wang W."/>
            <person name="Lv Y."/>
            <person name="Sun Y."/>
            <person name="Ma L."/>
            <person name="Shen B."/>
            <person name="Zhu C."/>
        </authorList>
    </citation>
    <scope>NUCLEOTIDE SEQUENCE [LARGE SCALE GENOMIC DNA]</scope>
</reference>
<feature type="compositionally biased region" description="Basic and acidic residues" evidence="1">
    <location>
        <begin position="34"/>
        <end position="47"/>
    </location>
</feature>
<dbReference type="EMBL" id="ATLV01012265">
    <property type="status" value="NOT_ANNOTATED_CDS"/>
    <property type="molecule type" value="Genomic_DNA"/>
</dbReference>
<dbReference type="AlphaFoldDB" id="A0A084VEB1"/>
<sequence length="79" mass="9002">MLTLGPRWDVNESEKIPVYWPTPVPSGPGQRPDTGTELKPEWPELEPPKKVPECRWVMIAHETFTCAHLLPPSPSEEEE</sequence>
<evidence type="ECO:0000313" key="2">
    <source>
        <dbReference type="EMBL" id="KFB36305.1"/>
    </source>
</evidence>